<evidence type="ECO:0000313" key="3">
    <source>
        <dbReference type="Proteomes" id="UP000243217"/>
    </source>
</evidence>
<dbReference type="Proteomes" id="UP000243217">
    <property type="component" value="Unassembled WGS sequence"/>
</dbReference>
<protein>
    <submittedName>
        <fullName evidence="2">Uncharacterized protein</fullName>
    </submittedName>
</protein>
<dbReference type="EMBL" id="JNBS01001372">
    <property type="protein sequence ID" value="OQS01871.1"/>
    <property type="molecule type" value="Genomic_DNA"/>
</dbReference>
<evidence type="ECO:0000313" key="2">
    <source>
        <dbReference type="EMBL" id="OQS01871.1"/>
    </source>
</evidence>
<comment type="caution">
    <text evidence="2">The sequence shown here is derived from an EMBL/GenBank/DDBJ whole genome shotgun (WGS) entry which is preliminary data.</text>
</comment>
<dbReference type="AlphaFoldDB" id="A0A1V9ZV76"/>
<dbReference type="OrthoDB" id="72640at2759"/>
<name>A0A1V9ZV76_9STRA</name>
<keyword evidence="1" id="KW-0175">Coiled coil</keyword>
<proteinExistence type="predicted"/>
<evidence type="ECO:0000256" key="1">
    <source>
        <dbReference type="SAM" id="Coils"/>
    </source>
</evidence>
<accession>A0A1V9ZV76</accession>
<organism evidence="2 3">
    <name type="scientific">Thraustotheca clavata</name>
    <dbReference type="NCBI Taxonomy" id="74557"/>
    <lineage>
        <taxon>Eukaryota</taxon>
        <taxon>Sar</taxon>
        <taxon>Stramenopiles</taxon>
        <taxon>Oomycota</taxon>
        <taxon>Saprolegniomycetes</taxon>
        <taxon>Saprolegniales</taxon>
        <taxon>Achlyaceae</taxon>
        <taxon>Thraustotheca</taxon>
    </lineage>
</organism>
<feature type="coiled-coil region" evidence="1">
    <location>
        <begin position="154"/>
        <end position="181"/>
    </location>
</feature>
<keyword evidence="3" id="KW-1185">Reference proteome</keyword>
<gene>
    <name evidence="2" type="ORF">THRCLA_05682</name>
</gene>
<reference evidence="2 3" key="1">
    <citation type="journal article" date="2014" name="Genome Biol. Evol.">
        <title>The secreted proteins of Achlya hypogyna and Thraustotheca clavata identify the ancestral oomycete secretome and reveal gene acquisitions by horizontal gene transfer.</title>
        <authorList>
            <person name="Misner I."/>
            <person name="Blouin N."/>
            <person name="Leonard G."/>
            <person name="Richards T.A."/>
            <person name="Lane C.E."/>
        </authorList>
    </citation>
    <scope>NUCLEOTIDE SEQUENCE [LARGE SCALE GENOMIC DNA]</scope>
    <source>
        <strain evidence="2 3">ATCC 34112</strain>
    </source>
</reference>
<sequence>MELQVYLDELGCPVELLQASPLQIHSSKRDLLIWLYQLSRNYLQQTVAMPNSTGEMNMLLTRWLLQMGVESEDICMRLIDGTLNVVKTNQYLLKITELLYGFLMLEKEGTENCIGRASKLLKTICANEKAFFEDSIPYLFPPAMQVHTKLKVSSEELNQRYKFLSQEFDRAIQEHDKLLSQYPDYCKNALKQNPPELGRHLSVLHEQLERFGMQYRQEVQVWLNNDKMPASSRLGTGELISTRTTTILQKYFDFINHLEAVLTQTVQPNQEKSQVPVALEKEVANLSEEIEVIEALILQTKRGII</sequence>